<dbReference type="UniPathway" id="UPA00048">
    <property type="reaction ID" value="UER00071"/>
</dbReference>
<dbReference type="NCBIfam" id="TIGR01343">
    <property type="entry name" value="hacA_fam"/>
    <property type="match status" value="1"/>
</dbReference>
<keyword evidence="5 6" id="KW-0456">Lyase</keyword>
<evidence type="ECO:0000256" key="6">
    <source>
        <dbReference type="HAMAP-Rule" id="MF_01027"/>
    </source>
</evidence>
<dbReference type="EC" id="4.2.1.33" evidence="6"/>
<dbReference type="NCBIfam" id="TIGR02086">
    <property type="entry name" value="IPMI_arch"/>
    <property type="match status" value="1"/>
</dbReference>
<dbReference type="AlphaFoldDB" id="A0A284VU71"/>
<organism evidence="8 9">
    <name type="scientific">Candidatus Methanoperedens nitratireducens</name>
    <dbReference type="NCBI Taxonomy" id="1392998"/>
    <lineage>
        <taxon>Archaea</taxon>
        <taxon>Methanobacteriati</taxon>
        <taxon>Methanobacteriota</taxon>
        <taxon>Stenosarchaea group</taxon>
        <taxon>Methanomicrobia</taxon>
        <taxon>Methanosarcinales</taxon>
        <taxon>ANME-2 cluster</taxon>
        <taxon>Candidatus Methanoperedentaceae</taxon>
        <taxon>Candidatus Methanoperedens</taxon>
    </lineage>
</organism>
<dbReference type="OrthoDB" id="255at2157"/>
<dbReference type="PANTHER" id="PTHR43822">
    <property type="entry name" value="HOMOACONITASE, MITOCHONDRIAL-RELATED"/>
    <property type="match status" value="1"/>
</dbReference>
<evidence type="ECO:0000313" key="9">
    <source>
        <dbReference type="Proteomes" id="UP000218615"/>
    </source>
</evidence>
<dbReference type="HAMAP" id="MF_01027">
    <property type="entry name" value="LeuC_type2"/>
    <property type="match status" value="1"/>
</dbReference>
<comment type="function">
    <text evidence="6">Catalyzes the isomerization between 2-isopropylmalate and 3-isopropylmalate, via the formation of 2-isopropylmaleate.</text>
</comment>
<comment type="caution">
    <text evidence="6">Lacks conserved residue(s) required for the propagation of feature annotation.</text>
</comment>
<feature type="binding site" evidence="6">
    <location>
        <position position="358"/>
    </location>
    <ligand>
        <name>[4Fe-4S] cluster</name>
        <dbReference type="ChEBI" id="CHEBI:49883"/>
    </ligand>
</feature>
<feature type="binding site" evidence="6">
    <location>
        <position position="361"/>
    </location>
    <ligand>
        <name>[4Fe-4S] cluster</name>
        <dbReference type="ChEBI" id="CHEBI:49883"/>
    </ligand>
</feature>
<reference evidence="9" key="1">
    <citation type="submission" date="2017-06" db="EMBL/GenBank/DDBJ databases">
        <authorList>
            <person name="Cremers G."/>
        </authorList>
    </citation>
    <scope>NUCLEOTIDE SEQUENCE [LARGE SCALE GENOMIC DNA]</scope>
</reference>
<dbReference type="Pfam" id="PF00330">
    <property type="entry name" value="Aconitase"/>
    <property type="match status" value="1"/>
</dbReference>
<keyword evidence="4 6" id="KW-0411">Iron-sulfur</keyword>
<proteinExistence type="inferred from homology"/>
<dbReference type="GO" id="GO:0003861">
    <property type="term" value="F:3-isopropylmalate dehydratase activity"/>
    <property type="evidence" value="ECO:0007669"/>
    <property type="project" value="UniProtKB-UniRule"/>
</dbReference>
<keyword evidence="9" id="KW-1185">Reference proteome</keyword>
<dbReference type="PRINTS" id="PR00415">
    <property type="entry name" value="ACONITASE"/>
</dbReference>
<evidence type="ECO:0000256" key="1">
    <source>
        <dbReference type="ARBA" id="ARBA00022485"/>
    </source>
</evidence>
<keyword evidence="6" id="KW-0100">Branched-chain amino acid biosynthesis</keyword>
<evidence type="ECO:0000256" key="2">
    <source>
        <dbReference type="ARBA" id="ARBA00022723"/>
    </source>
</evidence>
<protein>
    <recommendedName>
        <fullName evidence="6">3-isopropylmalate dehydratase large subunit</fullName>
        <ecNumber evidence="6">4.2.1.33</ecNumber>
    </recommendedName>
    <alternativeName>
        <fullName evidence="6">Alpha-IPM isomerase</fullName>
        <shortName evidence="6">IPMI</shortName>
    </alternativeName>
    <alternativeName>
        <fullName evidence="6">Isopropylmalate isomerase</fullName>
    </alternativeName>
</protein>
<comment type="catalytic activity">
    <reaction evidence="6">
        <text>(2R,3S)-3-isopropylmalate = (2S)-2-isopropylmalate</text>
        <dbReference type="Rhea" id="RHEA:32287"/>
        <dbReference type="ChEBI" id="CHEBI:1178"/>
        <dbReference type="ChEBI" id="CHEBI:35121"/>
        <dbReference type="EC" id="4.2.1.33"/>
    </reaction>
</comment>
<dbReference type="GO" id="GO:0051539">
    <property type="term" value="F:4 iron, 4 sulfur cluster binding"/>
    <property type="evidence" value="ECO:0007669"/>
    <property type="project" value="UniProtKB-KW"/>
</dbReference>
<evidence type="ECO:0000259" key="7">
    <source>
        <dbReference type="Pfam" id="PF00330"/>
    </source>
</evidence>
<dbReference type="PANTHER" id="PTHR43822:SF2">
    <property type="entry name" value="HOMOACONITASE, MITOCHONDRIAL"/>
    <property type="match status" value="1"/>
</dbReference>
<keyword evidence="3 6" id="KW-0408">Iron</keyword>
<name>A0A284VU71_9EURY</name>
<dbReference type="GO" id="GO:0009098">
    <property type="term" value="P:L-leucine biosynthetic process"/>
    <property type="evidence" value="ECO:0007669"/>
    <property type="project" value="UniProtKB-UniRule"/>
</dbReference>
<comment type="pathway">
    <text evidence="6">Amino-acid biosynthesis; L-leucine biosynthesis; L-leucine from 3-methyl-2-oxobutanoate: step 2/4.</text>
</comment>
<dbReference type="NCBIfam" id="NF001614">
    <property type="entry name" value="PRK00402.1"/>
    <property type="match status" value="1"/>
</dbReference>
<dbReference type="InterPro" id="IPR011826">
    <property type="entry name" value="HAcnase/IPMdehydase_lsu_prok"/>
</dbReference>
<comment type="cofactor">
    <cofactor evidence="6">
        <name>[4Fe-4S] cluster</name>
        <dbReference type="ChEBI" id="CHEBI:49883"/>
    </cofactor>
    <text evidence="6">Binds 1 [4Fe-4S] cluster per subunit.</text>
</comment>
<keyword evidence="2 6" id="KW-0479">Metal-binding</keyword>
<keyword evidence="6" id="KW-0028">Amino-acid biosynthesis</keyword>
<dbReference type="Gene3D" id="3.30.499.10">
    <property type="entry name" value="Aconitase, domain 3"/>
    <property type="match status" value="2"/>
</dbReference>
<dbReference type="GO" id="GO:0046872">
    <property type="term" value="F:metal ion binding"/>
    <property type="evidence" value="ECO:0007669"/>
    <property type="project" value="UniProtKB-KW"/>
</dbReference>
<gene>
    <name evidence="6 8" type="primary">leuC</name>
    <name evidence="8" type="ORF">MNV_860017</name>
</gene>
<dbReference type="InterPro" id="IPR036008">
    <property type="entry name" value="Aconitase_4Fe-4S_dom"/>
</dbReference>
<evidence type="ECO:0000256" key="4">
    <source>
        <dbReference type="ARBA" id="ARBA00023014"/>
    </source>
</evidence>
<comment type="similarity">
    <text evidence="6">Belongs to the aconitase/IPM isomerase family. LeuC type 2 subfamily.</text>
</comment>
<comment type="subunit">
    <text evidence="6">Heterodimer of LeuC and LeuD.</text>
</comment>
<dbReference type="InterPro" id="IPR050067">
    <property type="entry name" value="IPM_dehydratase_rel_enz"/>
</dbReference>
<dbReference type="EMBL" id="FZMP01000236">
    <property type="protein sequence ID" value="SNQ62759.1"/>
    <property type="molecule type" value="Genomic_DNA"/>
</dbReference>
<feature type="domain" description="Aconitase/3-isopropylmalate dehydratase large subunit alpha/beta/alpha" evidence="7">
    <location>
        <begin position="8"/>
        <end position="284"/>
    </location>
</feature>
<evidence type="ECO:0000313" key="8">
    <source>
        <dbReference type="EMBL" id="SNQ62759.1"/>
    </source>
</evidence>
<evidence type="ECO:0000256" key="3">
    <source>
        <dbReference type="ARBA" id="ARBA00023004"/>
    </source>
</evidence>
<dbReference type="InterPro" id="IPR001030">
    <property type="entry name" value="Acoase/IPM_deHydtase_lsu_aba"/>
</dbReference>
<keyword evidence="6" id="KW-0432">Leucine biosynthesis</keyword>
<dbReference type="Proteomes" id="UP000218615">
    <property type="component" value="Unassembled WGS sequence"/>
</dbReference>
<accession>A0A284VU71</accession>
<sequence>MEGKTLSEKIIGEHCGRDVSAGEVVVVNVDLSYVQDGTGPLTVRRMIEMGIEKAYNPDKTVFYLDHASPSPRMELSNDHEFLREFAGKSGIILSDIGNGISHHVTLEKYARPGDIIIGADSHTCTGGALGAFATGMGSTDVAVAIALGKTWMRVPETYIVEVNGRLQKGVYSKDIILHLIGKLTSNGATYKSLEFTGDTIAGLSTAARSTIGNMAVEAGAKVGLFPPDNETRKFLKLMGREEAFRELRSDEDADFEKHIEINAEELEPTIACPHLVDNTKTISELGKVKVDQVFIGTSCNGRLEDLHIAASILKGNRINRDTRVIVTPASRRVYLEALRDGTIETFVEAGALVTTPGCGACDGVHLGILGDGEVCLATQPRNFKGRMGDPNAFIYLGSPAVAAATALTGEISDPRDVM</sequence>
<keyword evidence="1 6" id="KW-0004">4Fe-4S</keyword>
<dbReference type="InterPro" id="IPR033941">
    <property type="entry name" value="IPMI_cat"/>
</dbReference>
<dbReference type="InterPro" id="IPR015931">
    <property type="entry name" value="Acnase/IPM_dHydase_lsu_aba_1/3"/>
</dbReference>
<dbReference type="CDD" id="cd01583">
    <property type="entry name" value="IPMI"/>
    <property type="match status" value="1"/>
</dbReference>
<dbReference type="InterPro" id="IPR006251">
    <property type="entry name" value="Homoacnase/IPMdehydase_lsu"/>
</dbReference>
<dbReference type="SUPFAM" id="SSF53732">
    <property type="entry name" value="Aconitase iron-sulfur domain"/>
    <property type="match status" value="1"/>
</dbReference>
<dbReference type="RefSeq" id="WP_096207280.1">
    <property type="nucleotide sequence ID" value="NZ_FZMP01000236.1"/>
</dbReference>
<evidence type="ECO:0000256" key="5">
    <source>
        <dbReference type="ARBA" id="ARBA00023239"/>
    </source>
</evidence>